<dbReference type="PROSITE" id="PS00018">
    <property type="entry name" value="EF_HAND_1"/>
    <property type="match status" value="1"/>
</dbReference>
<protein>
    <submittedName>
        <fullName evidence="4">Gliding motility-associated-like protein</fullName>
    </submittedName>
</protein>
<evidence type="ECO:0000313" key="5">
    <source>
        <dbReference type="Proteomes" id="UP000324376"/>
    </source>
</evidence>
<feature type="domain" description="DUF11" evidence="1">
    <location>
        <begin position="1630"/>
        <end position="1742"/>
    </location>
</feature>
<dbReference type="InterPro" id="IPR044023">
    <property type="entry name" value="Ig_7"/>
</dbReference>
<evidence type="ECO:0000259" key="1">
    <source>
        <dbReference type="Pfam" id="PF01345"/>
    </source>
</evidence>
<dbReference type="Pfam" id="PF19077">
    <property type="entry name" value="Big_13"/>
    <property type="match status" value="10"/>
</dbReference>
<dbReference type="NCBIfam" id="TIGR04131">
    <property type="entry name" value="Bac_Flav_CTERM"/>
    <property type="match status" value="1"/>
</dbReference>
<dbReference type="InterPro" id="IPR018247">
    <property type="entry name" value="EF_Hand_1_Ca_BS"/>
</dbReference>
<feature type="domain" description="Bacterial Ig-like" evidence="2">
    <location>
        <begin position="1153"/>
        <end position="1235"/>
    </location>
</feature>
<feature type="domain" description="Bacterial Ig-like" evidence="2">
    <location>
        <begin position="963"/>
        <end position="1045"/>
    </location>
</feature>
<feature type="domain" description="Bacterial Ig-like" evidence="2">
    <location>
        <begin position="1538"/>
        <end position="1614"/>
    </location>
</feature>
<dbReference type="InterPro" id="IPR013783">
    <property type="entry name" value="Ig-like_fold"/>
</dbReference>
<reference evidence="4 5" key="1">
    <citation type="submission" date="2019-07" db="EMBL/GenBank/DDBJ databases">
        <title>Genomic Encyclopedia of Archaeal and Bacterial Type Strains, Phase II (KMG-II): from individual species to whole genera.</title>
        <authorList>
            <person name="Goeker M."/>
        </authorList>
    </citation>
    <scope>NUCLEOTIDE SEQUENCE [LARGE SCALE GENOMIC DNA]</scope>
    <source>
        <strain evidence="4 5">DSM 17527</strain>
    </source>
</reference>
<dbReference type="RefSeq" id="WP_148781067.1">
    <property type="nucleotide sequence ID" value="NZ_VNHU01000001.1"/>
</dbReference>
<dbReference type="Pfam" id="PF19081">
    <property type="entry name" value="Ig_7"/>
    <property type="match status" value="1"/>
</dbReference>
<dbReference type="InterPro" id="IPR001434">
    <property type="entry name" value="OmcB-like_DUF11"/>
</dbReference>
<dbReference type="Pfam" id="PF01345">
    <property type="entry name" value="DUF11"/>
    <property type="match status" value="1"/>
</dbReference>
<feature type="domain" description="Bacterial Ig-like" evidence="2">
    <location>
        <begin position="1248"/>
        <end position="1330"/>
    </location>
</feature>
<feature type="domain" description="Bacterial Ig-like" evidence="2">
    <location>
        <begin position="677"/>
        <end position="760"/>
    </location>
</feature>
<accession>A0A5S5CFA2</accession>
<organism evidence="4 5">
    <name type="scientific">Aquimarina intermedia</name>
    <dbReference type="NCBI Taxonomy" id="350814"/>
    <lineage>
        <taxon>Bacteria</taxon>
        <taxon>Pseudomonadati</taxon>
        <taxon>Bacteroidota</taxon>
        <taxon>Flavobacteriia</taxon>
        <taxon>Flavobacteriales</taxon>
        <taxon>Flavobacteriaceae</taxon>
        <taxon>Aquimarina</taxon>
    </lineage>
</organism>
<dbReference type="Pfam" id="PF13585">
    <property type="entry name" value="CHU_C"/>
    <property type="match status" value="1"/>
</dbReference>
<dbReference type="Proteomes" id="UP000324376">
    <property type="component" value="Unassembled WGS sequence"/>
</dbReference>
<dbReference type="EMBL" id="VNHU01000001">
    <property type="protein sequence ID" value="TYP77040.1"/>
    <property type="molecule type" value="Genomic_DNA"/>
</dbReference>
<feature type="domain" description="Bacterial Ig-like" evidence="2">
    <location>
        <begin position="1343"/>
        <end position="1417"/>
    </location>
</feature>
<evidence type="ECO:0000313" key="4">
    <source>
        <dbReference type="EMBL" id="TYP77040.1"/>
    </source>
</evidence>
<dbReference type="NCBIfam" id="NF012196">
    <property type="entry name" value="Ig_like_ice"/>
    <property type="match status" value="1"/>
</dbReference>
<proteinExistence type="predicted"/>
<feature type="domain" description="Bacterial Ig-like" evidence="2">
    <location>
        <begin position="1058"/>
        <end position="1140"/>
    </location>
</feature>
<dbReference type="Gene3D" id="2.60.40.10">
    <property type="entry name" value="Immunoglobulins"/>
    <property type="match status" value="12"/>
</dbReference>
<dbReference type="InterPro" id="IPR049826">
    <property type="entry name" value="Ig-like_ice"/>
</dbReference>
<dbReference type="InterPro" id="IPR044016">
    <property type="entry name" value="Big_13"/>
</dbReference>
<sequence length="1841" mass="191110">MRGIFTIQTLAKNTLWIAVYFLFNSIHVLTAQTQVFADIVVSESNVDVAANAIDGDLSTKAEIRAYSGRPLPLPAQPAYTGELEMQFSSLLPANTTSYIKIDTDDNLFPALLGGNLGGVLAQALGLVLIGEQEFTVEALNNTTVVLSGDSAVENDFAQSNLKIVVDAAGDYYIAITPTLPYNRIKLTNRLGTLIGLDTTKRLGVYGAYYVSDPNNCGNASFTSYDGSGLNLDALTIGGAGVTNPENVLDGNDATYSELSLGLLAVGSSIEQIVYFEGASVATDNFSIRLRLDPSLITVGVANSITIKGYNGDTLVQSTVLSGLLNLDLLTLLQSNQIATIPFTPGAPVDRIAVEFSSLVSASVTQRLDLFDIIKTPALPVIAAASQNVTICEGASASLVATANPASLQLKWYDAIVGGNLLATVNSGESFDTPILNANTTFYVATSKSGCIEESARQAVLVTVQANTLAPTLVLDANITSDDIINASEASGNVIIEGTAGGDAKVNDEVKLIINSTEYTGLVGSDFRFSISVSGSDLVADTDKVIDASLETSDGICSRIVTDTEAYQVDIVNPTIPTVNTLTTNDTTPILTGTADSADVLTVTVNGVTYTEGDGNLVDNTDGTWTLQIPTGNEINEGTYDVVATATDAAGNVSNDATTNELVIDTTNPTIPTVNALTTNDTTPILTGTADSADTLTVTVNGVTYTEGDGNLADNTDGTWTLQIPTGNEINEGTYDVVATATDAAGNVSNDATTDELTIDTTNPAVPTVDALATNDTTPILTGTADSADVLTVTVNGVTYTEGDGNLVDNTDNTWTLQIPAGNEINEGTYDVIATATDAAGNVSNDATTNELTIDTTNPAVPTVDTLATNDATPILTGTADSADTLTVTVNGVTYTEGDGNLVDNTDGTWTLQIPTGNEINEGTYDVIATATDAAGNVSNDTTTNELVIDTTNPAVPTVDVVATNDTTPILTGTADSADVLTVTVNGVTYTEGDGNLVDNTDGTWSLQIPAGNEINEGTYDVIATATDAAGNVSNDTTTNELVIDTTNPAVPTVDVVATNDTTPILTGTADSADVLTVTVNGVTYTEGDGNLVDNTDGTWSLQIPAGNEITEGTYDVVATATDAAGNVSNDTTTNELTIDTTNPAVPTVDVVATNDTTPILTGTADSADVLTVTVNGVTYTEGDGNLVDNTDGTWSLQIPAGNEITEGTYDVVATATDAAGNVSNDTTTNELTIDTTNPAVPTVDVLATNDTTPILTGTADSADVLTVTVNGVTYTEGDGNLVDNTDGTWTLQIPAGNEITEGTYDVVATATDAAGNVSNDTTTNELTIDTTNPAVPTVDVLATNDTTPILTGTADSADVLTVTVNGVTYTEGDGNLTDNTDGTWTLQIPTGNELPEGTYDVVATATDAAGNVSNDATTDEITITSGTVEAPIVVIVEDVNNDGFINQTELKGAIDVTITLPAGAVVGETVTINGTPQTITASQEAEGEIRVTYSSPGEGNTLTVIATYTNATAVTSAEGQDEAVINTTMPVTPTVDEQETSDTTPLITGTADSTDTLTVTVNGVTYTEGDGNLTDNTDGTWALQIPAGNELPEGTYDVVATATDTAGNVATDQTTNELTLTSKAESLVTDLGVIKEVDNMNPSTGETVVFTITVQNLGQTTINSIEISEVIQSGFTFSNAKATDGNYDLSSSLWTIPTLEPSSNAILTITVEVNESGEYSNTAIVQSSIPEDEDATNNSSEIELEISCLRVFNEFTPNNDGSNDFLTIDCIEKYTESTFEVYNRYGNLVYQSQAYKNDWDGMSNVSGVVQKGKTLPTGTYFYVLKVDPTAKEKTGWIYIGR</sequence>
<dbReference type="InterPro" id="IPR026341">
    <property type="entry name" value="T9SS_type_B"/>
</dbReference>
<feature type="domain" description="Bacterial Ig-like" evidence="2">
    <location>
        <begin position="867"/>
        <end position="950"/>
    </location>
</feature>
<dbReference type="NCBIfam" id="NF033510">
    <property type="entry name" value="Ca_tandemer"/>
    <property type="match status" value="11"/>
</dbReference>
<gene>
    <name evidence="4" type="ORF">BD809_101187</name>
</gene>
<dbReference type="OrthoDB" id="9805017at2"/>
<evidence type="ECO:0000259" key="2">
    <source>
        <dbReference type="Pfam" id="PF19077"/>
    </source>
</evidence>
<name>A0A5S5CFA2_9FLAO</name>
<feature type="domain" description="Bacterial Ig-like" evidence="2">
    <location>
        <begin position="582"/>
        <end position="665"/>
    </location>
</feature>
<comment type="caution">
    <text evidence="4">The sequence shown here is derived from an EMBL/GenBank/DDBJ whole genome shotgun (WGS) entry which is preliminary data.</text>
</comment>
<keyword evidence="5" id="KW-1185">Reference proteome</keyword>
<feature type="domain" description="Bacterial Ig-like" evidence="2">
    <location>
        <begin position="772"/>
        <end position="855"/>
    </location>
</feature>
<feature type="domain" description="Ig-like" evidence="3">
    <location>
        <begin position="376"/>
        <end position="464"/>
    </location>
</feature>
<evidence type="ECO:0000259" key="3">
    <source>
        <dbReference type="Pfam" id="PF19081"/>
    </source>
</evidence>